<reference evidence="2 3" key="1">
    <citation type="submission" date="2020-09" db="EMBL/GenBank/DDBJ databases">
        <title>De no assembly of potato wild relative species, Solanum commersonii.</title>
        <authorList>
            <person name="Cho K."/>
        </authorList>
    </citation>
    <scope>NUCLEOTIDE SEQUENCE [LARGE SCALE GENOMIC DNA]</scope>
    <source>
        <strain evidence="2">LZ3.2</strain>
        <tissue evidence="2">Leaf</tissue>
    </source>
</reference>
<keyword evidence="3" id="KW-1185">Reference proteome</keyword>
<gene>
    <name evidence="2" type="ORF">H5410_056612</name>
</gene>
<comment type="caution">
    <text evidence="2">The sequence shown here is derived from an EMBL/GenBank/DDBJ whole genome shotgun (WGS) entry which is preliminary data.</text>
</comment>
<accession>A0A9J5WNK6</accession>
<evidence type="ECO:0000313" key="3">
    <source>
        <dbReference type="Proteomes" id="UP000824120"/>
    </source>
</evidence>
<dbReference type="Proteomes" id="UP000824120">
    <property type="component" value="Chromosome 11"/>
</dbReference>
<dbReference type="OrthoDB" id="1695447at2759"/>
<feature type="region of interest" description="Disordered" evidence="1">
    <location>
        <begin position="252"/>
        <end position="276"/>
    </location>
</feature>
<evidence type="ECO:0000313" key="2">
    <source>
        <dbReference type="EMBL" id="KAG5576478.1"/>
    </source>
</evidence>
<dbReference type="PANTHER" id="PTHR46238">
    <property type="entry name" value="REVERSE TRANSCRIPTASE DOMAIN-CONTAINING PROTEIN"/>
    <property type="match status" value="1"/>
</dbReference>
<dbReference type="EMBL" id="JACXVP010000011">
    <property type="protein sequence ID" value="KAG5576478.1"/>
    <property type="molecule type" value="Genomic_DNA"/>
</dbReference>
<protein>
    <submittedName>
        <fullName evidence="2">Uncharacterized protein</fullName>
    </submittedName>
</protein>
<sequence>MPDEWRWSTMVPLYKNKGDIQNCNNYRGIKLLSHTMKIWKRMVEMRVRRGCTSRESALIHAGRSTTKPFILSLRPAYDKVPANVILRCFEAEPFLFALVMDELTRPIRRGPMVNRLMKRDVVNARSRCGDKRWSPKGSVEGGREVRLATRIIPKRESFKYLGSQNPGSGDIDEDVTHRMGLASESSCDKKIPSRLKASVGHQECTCPKMHVGDEDVEMDVLGTQSDKIRNQVILGEGGSGLVDKPREARPRWFGHVSRRAPDAPNGETGLGSPSPYRDMTLDRKEWRFILRSRLVGLAVVFPWWFGR</sequence>
<proteinExistence type="predicted"/>
<organism evidence="2 3">
    <name type="scientific">Solanum commersonii</name>
    <name type="common">Commerson's wild potato</name>
    <name type="synonym">Commerson's nightshade</name>
    <dbReference type="NCBI Taxonomy" id="4109"/>
    <lineage>
        <taxon>Eukaryota</taxon>
        <taxon>Viridiplantae</taxon>
        <taxon>Streptophyta</taxon>
        <taxon>Embryophyta</taxon>
        <taxon>Tracheophyta</taxon>
        <taxon>Spermatophyta</taxon>
        <taxon>Magnoliopsida</taxon>
        <taxon>eudicotyledons</taxon>
        <taxon>Gunneridae</taxon>
        <taxon>Pentapetalae</taxon>
        <taxon>asterids</taxon>
        <taxon>lamiids</taxon>
        <taxon>Solanales</taxon>
        <taxon>Solanaceae</taxon>
        <taxon>Solanoideae</taxon>
        <taxon>Solaneae</taxon>
        <taxon>Solanum</taxon>
    </lineage>
</organism>
<name>A0A9J5WNK6_SOLCO</name>
<evidence type="ECO:0000256" key="1">
    <source>
        <dbReference type="SAM" id="MobiDB-lite"/>
    </source>
</evidence>
<dbReference type="PANTHER" id="PTHR46238:SF8">
    <property type="entry name" value="ENDONUCLEASE_EXONUCLEASE_PHOSPHATASE DOMAIN-CONTAINING PROTEIN"/>
    <property type="match status" value="1"/>
</dbReference>
<dbReference type="AlphaFoldDB" id="A0A9J5WNK6"/>